<dbReference type="AlphaFoldDB" id="A0A0F4TE96"/>
<evidence type="ECO:0000313" key="2">
    <source>
        <dbReference type="EMBL" id="KJZ41717.1"/>
    </source>
</evidence>
<sequence length="72" mass="7287">MISNLFKVALIAGALLLSACSGASTHSEYSEATLPSAGFGPGPTSNPNKMNFHGSALGNSFGEYGSGLLHDD</sequence>
<dbReference type="EMBL" id="LACD01000022">
    <property type="protein sequence ID" value="KJZ41717.1"/>
    <property type="molecule type" value="Genomic_DNA"/>
</dbReference>
<protein>
    <recommendedName>
        <fullName evidence="4">Lipoprotein</fullName>
    </recommendedName>
</protein>
<organism evidence="2 3">
    <name type="scientific">Pseudomonas fluorescens</name>
    <dbReference type="NCBI Taxonomy" id="294"/>
    <lineage>
        <taxon>Bacteria</taxon>
        <taxon>Pseudomonadati</taxon>
        <taxon>Pseudomonadota</taxon>
        <taxon>Gammaproteobacteria</taxon>
        <taxon>Pseudomonadales</taxon>
        <taxon>Pseudomonadaceae</taxon>
        <taxon>Pseudomonas</taxon>
    </lineage>
</organism>
<evidence type="ECO:0008006" key="4">
    <source>
        <dbReference type="Google" id="ProtNLM"/>
    </source>
</evidence>
<evidence type="ECO:0000313" key="3">
    <source>
        <dbReference type="Proteomes" id="UP000033500"/>
    </source>
</evidence>
<dbReference type="PROSITE" id="PS51257">
    <property type="entry name" value="PROKAR_LIPOPROTEIN"/>
    <property type="match status" value="1"/>
</dbReference>
<evidence type="ECO:0000256" key="1">
    <source>
        <dbReference type="SAM" id="SignalP"/>
    </source>
</evidence>
<reference evidence="2 3" key="1">
    <citation type="submission" date="2015-03" db="EMBL/GenBank/DDBJ databases">
        <title>Comparative genomics of Pseudomonas insights into diversity of traits involved in vanlence and defense.</title>
        <authorList>
            <person name="Qin Y."/>
        </authorList>
    </citation>
    <scope>NUCLEOTIDE SEQUENCE [LARGE SCALE GENOMIC DNA]</scope>
    <source>
        <strain evidence="2 3">C3</strain>
    </source>
</reference>
<feature type="signal peptide" evidence="1">
    <location>
        <begin position="1"/>
        <end position="23"/>
    </location>
</feature>
<gene>
    <name evidence="2" type="ORF">VC34_18255</name>
</gene>
<proteinExistence type="predicted"/>
<dbReference type="Proteomes" id="UP000033500">
    <property type="component" value="Unassembled WGS sequence"/>
</dbReference>
<name>A0A0F4TE96_PSEFL</name>
<accession>A0A0F4TE96</accession>
<keyword evidence="1" id="KW-0732">Signal</keyword>
<feature type="chain" id="PRO_5002478651" description="Lipoprotein" evidence="1">
    <location>
        <begin position="24"/>
        <end position="72"/>
    </location>
</feature>
<dbReference type="RefSeq" id="WP_046047768.1">
    <property type="nucleotide sequence ID" value="NZ_LACD01000022.1"/>
</dbReference>
<dbReference type="PATRIC" id="fig|294.131.peg.2516"/>
<comment type="caution">
    <text evidence="2">The sequence shown here is derived from an EMBL/GenBank/DDBJ whole genome shotgun (WGS) entry which is preliminary data.</text>
</comment>